<evidence type="ECO:0000313" key="2">
    <source>
        <dbReference type="EMBL" id="KAJ1119962.1"/>
    </source>
</evidence>
<evidence type="ECO:0000256" key="1">
    <source>
        <dbReference type="SAM" id="MobiDB-lite"/>
    </source>
</evidence>
<protein>
    <submittedName>
        <fullName evidence="2">Uncharacterized protein</fullName>
    </submittedName>
</protein>
<dbReference type="EMBL" id="JANPWB010000012">
    <property type="protein sequence ID" value="KAJ1119962.1"/>
    <property type="molecule type" value="Genomic_DNA"/>
</dbReference>
<comment type="caution">
    <text evidence="2">The sequence shown here is derived from an EMBL/GenBank/DDBJ whole genome shotgun (WGS) entry which is preliminary data.</text>
</comment>
<organism evidence="2 3">
    <name type="scientific">Pleurodeles waltl</name>
    <name type="common">Iberian ribbed newt</name>
    <dbReference type="NCBI Taxonomy" id="8319"/>
    <lineage>
        <taxon>Eukaryota</taxon>
        <taxon>Metazoa</taxon>
        <taxon>Chordata</taxon>
        <taxon>Craniata</taxon>
        <taxon>Vertebrata</taxon>
        <taxon>Euteleostomi</taxon>
        <taxon>Amphibia</taxon>
        <taxon>Batrachia</taxon>
        <taxon>Caudata</taxon>
        <taxon>Salamandroidea</taxon>
        <taxon>Salamandridae</taxon>
        <taxon>Pleurodelinae</taxon>
        <taxon>Pleurodeles</taxon>
    </lineage>
</organism>
<reference evidence="2" key="1">
    <citation type="journal article" date="2022" name="bioRxiv">
        <title>Sequencing and chromosome-scale assembly of the giantPleurodeles waltlgenome.</title>
        <authorList>
            <person name="Brown T."/>
            <person name="Elewa A."/>
            <person name="Iarovenko S."/>
            <person name="Subramanian E."/>
            <person name="Araus A.J."/>
            <person name="Petzold A."/>
            <person name="Susuki M."/>
            <person name="Suzuki K.-i.T."/>
            <person name="Hayashi T."/>
            <person name="Toyoda A."/>
            <person name="Oliveira C."/>
            <person name="Osipova E."/>
            <person name="Leigh N.D."/>
            <person name="Simon A."/>
            <person name="Yun M.H."/>
        </authorList>
    </citation>
    <scope>NUCLEOTIDE SEQUENCE</scope>
    <source>
        <strain evidence="2">20211129_DDA</strain>
        <tissue evidence="2">Liver</tissue>
    </source>
</reference>
<keyword evidence="3" id="KW-1185">Reference proteome</keyword>
<accession>A0AAV7NY24</accession>
<name>A0AAV7NY24_PLEWA</name>
<sequence>MPRWVPGTDASGARPHPAAWGPTRQSVRGPQPRPPSSLRERGRKRGSPGTPGTSSFSRYHVGDAQEQARSSAPLPRAALLMKPPSPRGAANPTHRVQATKPGKLSRGARSRTQRGPQILRRQAFCSPAAAQAASRGTVRLPHHLPRLEEVIICSPIPICGTPPTRDAAPKYSCAAREAAAPRTGTLRASGPLPQAPGAGPRPRGQTHPLASRAGFRPAAHPRRSPNSQGAGQGPEKSQGDRAEQGGRRRCPEHS</sequence>
<feature type="region of interest" description="Disordered" evidence="1">
    <location>
        <begin position="1"/>
        <end position="120"/>
    </location>
</feature>
<evidence type="ECO:0000313" key="3">
    <source>
        <dbReference type="Proteomes" id="UP001066276"/>
    </source>
</evidence>
<feature type="region of interest" description="Disordered" evidence="1">
    <location>
        <begin position="175"/>
        <end position="254"/>
    </location>
</feature>
<gene>
    <name evidence="2" type="ORF">NDU88_008145</name>
</gene>
<feature type="compositionally biased region" description="Basic and acidic residues" evidence="1">
    <location>
        <begin position="237"/>
        <end position="254"/>
    </location>
</feature>
<feature type="compositionally biased region" description="Low complexity" evidence="1">
    <location>
        <begin position="190"/>
        <end position="205"/>
    </location>
</feature>
<proteinExistence type="predicted"/>
<dbReference type="AlphaFoldDB" id="A0AAV7NY24"/>
<dbReference type="Proteomes" id="UP001066276">
    <property type="component" value="Chromosome 8"/>
</dbReference>